<accession>A0A1Y0L6P9</accession>
<dbReference type="KEGG" id="tci:A7K98_07870"/>
<evidence type="ECO:0000313" key="6">
    <source>
        <dbReference type="Proteomes" id="UP000195814"/>
    </source>
</evidence>
<evidence type="ECO:0000259" key="2">
    <source>
        <dbReference type="Pfam" id="PF02541"/>
    </source>
</evidence>
<dbReference type="Gene3D" id="3.30.420.150">
    <property type="entry name" value="Exopolyphosphatase. Domain 2"/>
    <property type="match status" value="1"/>
</dbReference>
<dbReference type="Pfam" id="PF02541">
    <property type="entry name" value="Ppx-GppA"/>
    <property type="match status" value="1"/>
</dbReference>
<dbReference type="PANTHER" id="PTHR30005:SF0">
    <property type="entry name" value="RETROGRADE REGULATION PROTEIN 2"/>
    <property type="match status" value="1"/>
</dbReference>
<dbReference type="PANTHER" id="PTHR30005">
    <property type="entry name" value="EXOPOLYPHOSPHATASE"/>
    <property type="match status" value="1"/>
</dbReference>
<dbReference type="AlphaFoldDB" id="A0A1Y0L6P9"/>
<protein>
    <submittedName>
        <fullName evidence="3">Phosphatase</fullName>
    </submittedName>
</protein>
<dbReference type="InterPro" id="IPR003695">
    <property type="entry name" value="Ppx_GppA_N"/>
</dbReference>
<proteinExistence type="predicted"/>
<dbReference type="GO" id="GO:0006357">
    <property type="term" value="P:regulation of transcription by RNA polymerase II"/>
    <property type="evidence" value="ECO:0007669"/>
    <property type="project" value="TreeGrafter"/>
</dbReference>
<feature type="domain" description="Ppx/GppA phosphatase N-terminal" evidence="2">
    <location>
        <begin position="76"/>
        <end position="186"/>
    </location>
</feature>
<sequence length="339" mass="37051">MPVHRCRSLFFISTLMSLFTFPAHAGCLQTRAALDIGSGSSKIAVADVDTCQHQIVKMRYQQQIAVPYNDALMHSPDNRLPQTVIQQGLSALQTELKNIRRFHPASVSGVATAVFRTATNGPQVIDWLNQQTGAGIKIISQQQEALLGFSSAKASLHQPDLRDEDIVVWDIGGASMQMTTWSDEQGKKIPHIYQGKLASVTLKNYIVSLLKNQPLTADSSPNPVGNYADSALKFVRFYASNDVDSAMKRTISGKKVLGIGGVHDYSIRDQLPGKPGSYNLQQLTALAKQQVSKTDSQLKGDYRATDVSNLLLVQGYMQALQIPAVTIVRASLVEGELVR</sequence>
<dbReference type="Proteomes" id="UP000195814">
    <property type="component" value="Chromosome"/>
</dbReference>
<dbReference type="EMBL" id="CP015579">
    <property type="protein sequence ID" value="ARU93701.1"/>
    <property type="molecule type" value="Genomic_DNA"/>
</dbReference>
<evidence type="ECO:0000313" key="5">
    <source>
        <dbReference type="Proteomes" id="UP000195729"/>
    </source>
</evidence>
<dbReference type="InterPro" id="IPR043129">
    <property type="entry name" value="ATPase_NBD"/>
</dbReference>
<name>A0A1Y0L6P9_TATCI</name>
<dbReference type="Gene3D" id="3.30.420.40">
    <property type="match status" value="1"/>
</dbReference>
<evidence type="ECO:0000313" key="3">
    <source>
        <dbReference type="EMBL" id="ARU93701.1"/>
    </source>
</evidence>
<dbReference type="SUPFAM" id="SSF53067">
    <property type="entry name" value="Actin-like ATPase domain"/>
    <property type="match status" value="1"/>
</dbReference>
<feature type="chain" id="PRO_5012123797" evidence="1">
    <location>
        <begin position="26"/>
        <end position="339"/>
    </location>
</feature>
<dbReference type="RefSeq" id="WP_087488060.1">
    <property type="nucleotide sequence ID" value="NZ_CP015579.1"/>
</dbReference>
<dbReference type="EMBL" id="CP015581">
    <property type="protein sequence ID" value="ARU97739.1"/>
    <property type="molecule type" value="Genomic_DNA"/>
</dbReference>
<dbReference type="InterPro" id="IPR050273">
    <property type="entry name" value="GppA/Ppx_hydrolase"/>
</dbReference>
<reference evidence="5 6" key="1">
    <citation type="submission" date="2016-05" db="EMBL/GenBank/DDBJ databases">
        <title>Complete genome sequence of two 2,5-diketo-D-glunonic acid producing strain Tatumella citrea.</title>
        <authorList>
            <person name="Duan C."/>
            <person name="Yang J."/>
            <person name="Yang S."/>
        </authorList>
    </citation>
    <scope>NUCLEOTIDE SEQUENCE [LARGE SCALE GENOMIC DNA]</scope>
    <source>
        <strain evidence="4 5">ATCC 39140</strain>
        <strain evidence="3 6">DSM 13699</strain>
    </source>
</reference>
<dbReference type="Proteomes" id="UP000195729">
    <property type="component" value="Chromosome"/>
</dbReference>
<organism evidence="3 6">
    <name type="scientific">Tatumella citrea</name>
    <name type="common">Pantoea citrea</name>
    <dbReference type="NCBI Taxonomy" id="53336"/>
    <lineage>
        <taxon>Bacteria</taxon>
        <taxon>Pseudomonadati</taxon>
        <taxon>Pseudomonadota</taxon>
        <taxon>Gammaproteobacteria</taxon>
        <taxon>Enterobacterales</taxon>
        <taxon>Erwiniaceae</taxon>
        <taxon>Tatumella</taxon>
    </lineage>
</organism>
<evidence type="ECO:0000256" key="1">
    <source>
        <dbReference type="SAM" id="SignalP"/>
    </source>
</evidence>
<gene>
    <name evidence="3" type="ORF">A7K98_07870</name>
    <name evidence="4" type="ORF">A7K99_07870</name>
</gene>
<dbReference type="OrthoDB" id="6430150at2"/>
<feature type="signal peptide" evidence="1">
    <location>
        <begin position="1"/>
        <end position="25"/>
    </location>
</feature>
<evidence type="ECO:0000313" key="4">
    <source>
        <dbReference type="EMBL" id="ARU97739.1"/>
    </source>
</evidence>
<keyword evidence="5" id="KW-1185">Reference proteome</keyword>
<keyword evidence="1" id="KW-0732">Signal</keyword>